<name>A0A8J2TQD0_9FLAO</name>
<dbReference type="GO" id="GO:0006508">
    <property type="term" value="P:proteolysis"/>
    <property type="evidence" value="ECO:0007669"/>
    <property type="project" value="UniProtKB-KW"/>
</dbReference>
<dbReference type="CDD" id="cd06782">
    <property type="entry name" value="cpPDZ_CPP-like"/>
    <property type="match status" value="1"/>
</dbReference>
<dbReference type="InterPro" id="IPR029045">
    <property type="entry name" value="ClpP/crotonase-like_dom_sf"/>
</dbReference>
<evidence type="ECO:0000256" key="2">
    <source>
        <dbReference type="ARBA" id="ARBA00022670"/>
    </source>
</evidence>
<dbReference type="InterPro" id="IPR020992">
    <property type="entry name" value="Tail_Prtase_C"/>
</dbReference>
<dbReference type="InterPro" id="IPR004447">
    <property type="entry name" value="Peptidase_S41A"/>
</dbReference>
<dbReference type="NCBIfam" id="TIGR00225">
    <property type="entry name" value="prc"/>
    <property type="match status" value="1"/>
</dbReference>
<dbReference type="GO" id="GO:0008236">
    <property type="term" value="F:serine-type peptidase activity"/>
    <property type="evidence" value="ECO:0007669"/>
    <property type="project" value="UniProtKB-KW"/>
</dbReference>
<dbReference type="SMART" id="SM00228">
    <property type="entry name" value="PDZ"/>
    <property type="match status" value="1"/>
</dbReference>
<comment type="caution">
    <text evidence="7">The sequence shown here is derived from an EMBL/GenBank/DDBJ whole genome shotgun (WGS) entry which is preliminary data.</text>
</comment>
<dbReference type="InterPro" id="IPR001478">
    <property type="entry name" value="PDZ"/>
</dbReference>
<dbReference type="Gene3D" id="2.30.42.10">
    <property type="match status" value="1"/>
</dbReference>
<evidence type="ECO:0000256" key="5">
    <source>
        <dbReference type="RuleBase" id="RU004404"/>
    </source>
</evidence>
<dbReference type="Pfam" id="PF03572">
    <property type="entry name" value="Peptidase_S41"/>
    <property type="match status" value="1"/>
</dbReference>
<keyword evidence="3 5" id="KW-0378">Hydrolase</keyword>
<organism evidence="7 8">
    <name type="scientific">Aquaticitalea lipolytica</name>
    <dbReference type="NCBI Taxonomy" id="1247562"/>
    <lineage>
        <taxon>Bacteria</taxon>
        <taxon>Pseudomonadati</taxon>
        <taxon>Bacteroidota</taxon>
        <taxon>Flavobacteriia</taxon>
        <taxon>Flavobacteriales</taxon>
        <taxon>Flavobacteriaceae</taxon>
        <taxon>Aquaticitalea</taxon>
    </lineage>
</organism>
<dbReference type="GO" id="GO:0007165">
    <property type="term" value="P:signal transduction"/>
    <property type="evidence" value="ECO:0007669"/>
    <property type="project" value="TreeGrafter"/>
</dbReference>
<keyword evidence="4 5" id="KW-0720">Serine protease</keyword>
<evidence type="ECO:0000256" key="4">
    <source>
        <dbReference type="ARBA" id="ARBA00022825"/>
    </source>
</evidence>
<sequence length="703" mass="81110">MLLVLLLAFASCSFTTKKFSDPDKDKLLVQLITYVLDQGHFSPKDLNDSFSEQVFDDYLEQLDPFKRYFYASDIKEFAVYKDKLDDQIKAYDLSFFNLTHERLLQRLEESKQVYKEVLSEPFNFNIKEDFSTDYKDLPYVNSKKEMKNRWRQQLKFSTIANYDDLISQQENAVKNNSEKPKSLLEIEKEARETTLKSLDELYDFIDDRQRQDWFSVYINAIVEEFDPHTFYFAPEEKDRFDVAMSGNFEGIGARLQKKMDVITINEIISGGPAWRQNKLEVGDQILKVKQDSDEPAVNVVGMRLDDAVKLIKGPKGTDVILTLKKVNGTIEDLRITRDVVELEETYAKSSTVIKDGKTFGVINLPKFYVDFEDYNKRNAASDIKLEIERLKAEGIEGLVLDLRNNGGGSLQTVVDMAGLFIKEGPIVQVKTAGEPKEVLNDKDRSIVWDGPLVILVNELSASASEILAAAMQDYKRAIVIGSKQTYGKGTVQNVLDLNRMVRNNTNGDMGALKFTTQKFYRINGGSTQLEGVKSDVVVPDRYSYINVGEKDQENPLAWDKIEPADYTLWENYFDYNSTIEKSKERMANNEQLKLIDQNAQWVKKIRDREIYSLNYDDYKATLKLNEEEAKRFDKLSDYKTNLTFKSLPYENKQMEIDSVLKQKRERWHESLSQDVYIEEALNVLNDLKMAYPVKTKVATNAKQ</sequence>
<dbReference type="Gene3D" id="3.90.226.10">
    <property type="entry name" value="2-enoyl-CoA Hydratase, Chain A, domain 1"/>
    <property type="match status" value="1"/>
</dbReference>
<comment type="similarity">
    <text evidence="1 5">Belongs to the peptidase S41A family.</text>
</comment>
<dbReference type="Proteomes" id="UP000598120">
    <property type="component" value="Unassembled WGS sequence"/>
</dbReference>
<keyword evidence="8" id="KW-1185">Reference proteome</keyword>
<dbReference type="SUPFAM" id="SSF50156">
    <property type="entry name" value="PDZ domain-like"/>
    <property type="match status" value="1"/>
</dbReference>
<evidence type="ECO:0000256" key="3">
    <source>
        <dbReference type="ARBA" id="ARBA00022801"/>
    </source>
</evidence>
<proteinExistence type="inferred from homology"/>
<keyword evidence="2 5" id="KW-0645">Protease</keyword>
<dbReference type="SUPFAM" id="SSF52096">
    <property type="entry name" value="ClpP/crotonase"/>
    <property type="match status" value="1"/>
</dbReference>
<dbReference type="Pfam" id="PF00595">
    <property type="entry name" value="PDZ"/>
    <property type="match status" value="1"/>
</dbReference>
<feature type="domain" description="PDZ" evidence="6">
    <location>
        <begin position="241"/>
        <end position="312"/>
    </location>
</feature>
<accession>A0A8J2TQD0</accession>
<dbReference type="InterPro" id="IPR040573">
    <property type="entry name" value="TSP_N"/>
</dbReference>
<dbReference type="Pfam" id="PF17804">
    <property type="entry name" value="TSP_NTD"/>
    <property type="match status" value="1"/>
</dbReference>
<dbReference type="EMBL" id="BMIC01000001">
    <property type="protein sequence ID" value="GFZ80908.1"/>
    <property type="molecule type" value="Genomic_DNA"/>
</dbReference>
<dbReference type="PANTHER" id="PTHR32060:SF22">
    <property type="entry name" value="CARBOXYL-TERMINAL-PROCESSING PEPTIDASE 3, CHLOROPLASTIC"/>
    <property type="match status" value="1"/>
</dbReference>
<evidence type="ECO:0000259" key="6">
    <source>
        <dbReference type="PROSITE" id="PS50106"/>
    </source>
</evidence>
<reference evidence="7 8" key="1">
    <citation type="journal article" date="2014" name="Int. J. Syst. Evol. Microbiol.">
        <title>Complete genome sequence of Corynebacterium casei LMG S-19264T (=DSM 44701T), isolated from a smear-ripened cheese.</title>
        <authorList>
            <consortium name="US DOE Joint Genome Institute (JGI-PGF)"/>
            <person name="Walter F."/>
            <person name="Albersmeier A."/>
            <person name="Kalinowski J."/>
            <person name="Ruckert C."/>
        </authorList>
    </citation>
    <scope>NUCLEOTIDE SEQUENCE [LARGE SCALE GENOMIC DNA]</scope>
    <source>
        <strain evidence="7 8">CGMCC 1.15295</strain>
    </source>
</reference>
<protein>
    <submittedName>
        <fullName evidence="7">Tail-specific protease</fullName>
    </submittedName>
</protein>
<gene>
    <name evidence="7" type="ORF">GCM10011531_08710</name>
</gene>
<dbReference type="AlphaFoldDB" id="A0A8J2TQD0"/>
<dbReference type="PANTHER" id="PTHR32060">
    <property type="entry name" value="TAIL-SPECIFIC PROTEASE"/>
    <property type="match status" value="1"/>
</dbReference>
<dbReference type="CDD" id="cd07560">
    <property type="entry name" value="Peptidase_S41_CPP"/>
    <property type="match status" value="1"/>
</dbReference>
<evidence type="ECO:0000313" key="8">
    <source>
        <dbReference type="Proteomes" id="UP000598120"/>
    </source>
</evidence>
<evidence type="ECO:0000256" key="1">
    <source>
        <dbReference type="ARBA" id="ARBA00009179"/>
    </source>
</evidence>
<dbReference type="GO" id="GO:0004175">
    <property type="term" value="F:endopeptidase activity"/>
    <property type="evidence" value="ECO:0007669"/>
    <property type="project" value="TreeGrafter"/>
</dbReference>
<dbReference type="Pfam" id="PF11818">
    <property type="entry name" value="DUF3340"/>
    <property type="match status" value="1"/>
</dbReference>
<dbReference type="GO" id="GO:0030288">
    <property type="term" value="C:outer membrane-bounded periplasmic space"/>
    <property type="evidence" value="ECO:0007669"/>
    <property type="project" value="TreeGrafter"/>
</dbReference>
<dbReference type="PROSITE" id="PS50106">
    <property type="entry name" value="PDZ"/>
    <property type="match status" value="1"/>
</dbReference>
<evidence type="ECO:0000313" key="7">
    <source>
        <dbReference type="EMBL" id="GFZ80908.1"/>
    </source>
</evidence>
<dbReference type="InterPro" id="IPR005151">
    <property type="entry name" value="Tail-specific_protease"/>
</dbReference>
<dbReference type="SMART" id="SM00245">
    <property type="entry name" value="TSPc"/>
    <property type="match status" value="1"/>
</dbReference>
<dbReference type="InterPro" id="IPR036034">
    <property type="entry name" value="PDZ_sf"/>
</dbReference>